<sequence>MERCFGGGPGLHPKYELCCTCQNHLLARDERSQDAACFPPPLSFEACCVFYGPAERLPYLPCWRLRGEAVRRVAVELGGRAWALPQEPEPPFQNEGVMDAVLWPSAYALGAWLAQQPPSALQGRRAIELGAGLALPSISEGAGQAPRTRFGG</sequence>
<keyword evidence="2" id="KW-1185">Reference proteome</keyword>
<organism evidence="1 2">
    <name type="scientific">Prorocentrum cordatum</name>
    <dbReference type="NCBI Taxonomy" id="2364126"/>
    <lineage>
        <taxon>Eukaryota</taxon>
        <taxon>Sar</taxon>
        <taxon>Alveolata</taxon>
        <taxon>Dinophyceae</taxon>
        <taxon>Prorocentrales</taxon>
        <taxon>Prorocentraceae</taxon>
        <taxon>Prorocentrum</taxon>
    </lineage>
</organism>
<name>A0ABN9UKI3_9DINO</name>
<protein>
    <recommendedName>
        <fullName evidence="3">Calmodulin-lysine N-methyltransferase</fullName>
    </recommendedName>
</protein>
<evidence type="ECO:0000313" key="2">
    <source>
        <dbReference type="Proteomes" id="UP001189429"/>
    </source>
</evidence>
<dbReference type="EMBL" id="CAUYUJ010015968">
    <property type="protein sequence ID" value="CAK0860339.1"/>
    <property type="molecule type" value="Genomic_DNA"/>
</dbReference>
<gene>
    <name evidence="1" type="ORF">PCOR1329_LOCUS49339</name>
</gene>
<dbReference type="Proteomes" id="UP001189429">
    <property type="component" value="Unassembled WGS sequence"/>
</dbReference>
<evidence type="ECO:0000313" key="1">
    <source>
        <dbReference type="EMBL" id="CAK0860339.1"/>
    </source>
</evidence>
<accession>A0ABN9UKI3</accession>
<dbReference type="Gene3D" id="3.40.50.150">
    <property type="entry name" value="Vaccinia Virus protein VP39"/>
    <property type="match status" value="1"/>
</dbReference>
<reference evidence="1" key="1">
    <citation type="submission" date="2023-10" db="EMBL/GenBank/DDBJ databases">
        <authorList>
            <person name="Chen Y."/>
            <person name="Shah S."/>
            <person name="Dougan E. K."/>
            <person name="Thang M."/>
            <person name="Chan C."/>
        </authorList>
    </citation>
    <scope>NUCLEOTIDE SEQUENCE [LARGE SCALE GENOMIC DNA]</scope>
</reference>
<proteinExistence type="predicted"/>
<comment type="caution">
    <text evidence="1">The sequence shown here is derived from an EMBL/GenBank/DDBJ whole genome shotgun (WGS) entry which is preliminary data.</text>
</comment>
<dbReference type="InterPro" id="IPR029063">
    <property type="entry name" value="SAM-dependent_MTases_sf"/>
</dbReference>
<evidence type="ECO:0008006" key="3">
    <source>
        <dbReference type="Google" id="ProtNLM"/>
    </source>
</evidence>